<keyword evidence="6" id="KW-1185">Reference proteome</keyword>
<keyword evidence="3" id="KW-1133">Transmembrane helix</keyword>
<evidence type="ECO:0000313" key="5">
    <source>
        <dbReference type="EMBL" id="BBE09511.1"/>
    </source>
</evidence>
<evidence type="ECO:0000256" key="3">
    <source>
        <dbReference type="ARBA" id="ARBA00022989"/>
    </source>
</evidence>
<name>A0A2Z6EVQ9_9BURK</name>
<dbReference type="AlphaFoldDB" id="A0A2Z6EVQ9"/>
<dbReference type="GO" id="GO:0030255">
    <property type="term" value="P:protein secretion by the type IV secretion system"/>
    <property type="evidence" value="ECO:0007669"/>
    <property type="project" value="InterPro"/>
</dbReference>
<evidence type="ECO:0000256" key="1">
    <source>
        <dbReference type="ARBA" id="ARBA00004141"/>
    </source>
</evidence>
<reference evidence="5 6" key="1">
    <citation type="journal article" date="2018" name="Microbes Environ.">
        <title>Comparative Genomic Insights into Endofungal Lifestyles of Two Bacterial Endosymbionts, Mycoavidus cysteinexigens and Burkholderia rhizoxinica.</title>
        <authorList>
            <person name="Sharmin D."/>
            <person name="Guo Y."/>
            <person name="Nishizawa T."/>
            <person name="Ohshima S."/>
            <person name="Sato Y."/>
            <person name="Takashima Y."/>
            <person name="Narisawa K."/>
            <person name="Ohta H."/>
        </authorList>
    </citation>
    <scope>NUCLEOTIDE SEQUENCE [LARGE SCALE GENOMIC DNA]</scope>
    <source>
        <strain evidence="5 6">B1-EB</strain>
    </source>
</reference>
<dbReference type="Proteomes" id="UP000282597">
    <property type="component" value="Chromosome"/>
</dbReference>
<dbReference type="KEGG" id="mcys:MCB1EB_1350"/>
<evidence type="ECO:0000313" key="6">
    <source>
        <dbReference type="Proteomes" id="UP000282597"/>
    </source>
</evidence>
<comment type="subcellular location">
    <subcellularLocation>
        <location evidence="1">Membrane</location>
        <topology evidence="1">Multi-pass membrane protein</topology>
    </subcellularLocation>
</comment>
<protein>
    <submittedName>
        <fullName evidence="5">TrbL/VirB6 plasmid conjugal transfer protein</fullName>
    </submittedName>
</protein>
<keyword evidence="2" id="KW-0812">Transmembrane</keyword>
<dbReference type="GO" id="GO:0016020">
    <property type="term" value="C:membrane"/>
    <property type="evidence" value="ECO:0007669"/>
    <property type="project" value="UniProtKB-SubCell"/>
</dbReference>
<organism evidence="5 6">
    <name type="scientific">Mycoavidus cysteinexigens</name>
    <dbReference type="NCBI Taxonomy" id="1553431"/>
    <lineage>
        <taxon>Bacteria</taxon>
        <taxon>Pseudomonadati</taxon>
        <taxon>Pseudomonadota</taxon>
        <taxon>Betaproteobacteria</taxon>
        <taxon>Burkholderiales</taxon>
        <taxon>Burkholderiaceae</taxon>
        <taxon>Mycoavidus</taxon>
    </lineage>
</organism>
<evidence type="ECO:0000256" key="2">
    <source>
        <dbReference type="ARBA" id="ARBA00022692"/>
    </source>
</evidence>
<keyword evidence="4" id="KW-0472">Membrane</keyword>
<dbReference type="EMBL" id="AP018150">
    <property type="protein sequence ID" value="BBE09511.1"/>
    <property type="molecule type" value="Genomic_DNA"/>
</dbReference>
<dbReference type="RefSeq" id="WP_026921916.1">
    <property type="nucleotide sequence ID" value="NZ_AP018150.1"/>
</dbReference>
<accession>A0A2Z6EVQ9</accession>
<gene>
    <name evidence="5" type="ORF">MCB1EB_1350</name>
</gene>
<sequence>MNANDPLGIVNELFQLMQKVGLELYGKFISEGIELLLVLGLVMTTWHTLMWMLADTTIDYFVNQLNLLVKVAILLLMLTAWTDTVRDFFIGNMERTAQQISANSAAPVDTVRTLWSAAQTIFSLTRADASSICEELPKLADDDAQLAGNQRICHLGHGANKKNSWFDTLSNLSFVLLSFIFKVIAVLAIAQMAVAFMLVAQMSSFLLAIGFCLGPILLPWYIFPATEFLFNGWLRFIIVAGLYKVIAWLMLTIVQAGINPAMQKFVVQLGAGVGPYVSSQLDFHCLTMLGLAFTSSVGAYMMWQVPQIAQGIVSGHGALNFQGFGPSRMAGPLPPNHRR</sequence>
<dbReference type="Pfam" id="PF04610">
    <property type="entry name" value="TrbL"/>
    <property type="match status" value="1"/>
</dbReference>
<proteinExistence type="predicted"/>
<dbReference type="InterPro" id="IPR007688">
    <property type="entry name" value="Conjugal_tfr_TrbL/VirB6"/>
</dbReference>
<evidence type="ECO:0000256" key="4">
    <source>
        <dbReference type="ARBA" id="ARBA00023136"/>
    </source>
</evidence>